<name>A0A401FHY2_9LACO</name>
<keyword evidence="2" id="KW-1185">Reference proteome</keyword>
<reference evidence="1 2" key="1">
    <citation type="submission" date="2017-11" db="EMBL/GenBank/DDBJ databases">
        <title>Draft Genome Sequence of Lactobacillus curieae NBRC 111893 isolated from Koso, a Japanese sugar-Vegetable Fermented Beverage.</title>
        <authorList>
            <person name="Chiou T.Y."/>
            <person name="Oshima K."/>
            <person name="Suda W."/>
            <person name="Hattori M."/>
            <person name="Takahashi T."/>
        </authorList>
    </citation>
    <scope>NUCLEOTIDE SEQUENCE [LARGE SCALE GENOMIC DNA]</scope>
    <source>
        <strain evidence="1 2">NBRC111893</strain>
    </source>
</reference>
<sequence>MNENGALGLQAIFENLLNYLNTDGEVLSILLSNRGSLEIQFQIKDYFRNNAKKKCFSKI</sequence>
<accession>A0A401FHY2</accession>
<gene>
    <name evidence="1" type="ORF">NBRC111893_115</name>
</gene>
<evidence type="ECO:0000313" key="2">
    <source>
        <dbReference type="Proteomes" id="UP000286974"/>
    </source>
</evidence>
<evidence type="ECO:0000313" key="1">
    <source>
        <dbReference type="EMBL" id="GAY71969.1"/>
    </source>
</evidence>
<comment type="caution">
    <text evidence="1">The sequence shown here is derived from an EMBL/GenBank/DDBJ whole genome shotgun (WGS) entry which is preliminary data.</text>
</comment>
<dbReference type="AlphaFoldDB" id="A0A401FHY2"/>
<organism evidence="1 2">
    <name type="scientific">Lentilactobacillus kosonis</name>
    <dbReference type="NCBI Taxonomy" id="2810561"/>
    <lineage>
        <taxon>Bacteria</taxon>
        <taxon>Bacillati</taxon>
        <taxon>Bacillota</taxon>
        <taxon>Bacilli</taxon>
        <taxon>Lactobacillales</taxon>
        <taxon>Lactobacillaceae</taxon>
        <taxon>Lentilactobacillus</taxon>
    </lineage>
</organism>
<protein>
    <submittedName>
        <fullName evidence="1">Uncharacterized protein</fullName>
    </submittedName>
</protein>
<dbReference type="Proteomes" id="UP000286974">
    <property type="component" value="Unassembled WGS sequence"/>
</dbReference>
<dbReference type="RefSeq" id="WP_125007578.1">
    <property type="nucleotide sequence ID" value="NZ_BEXA01000001.1"/>
</dbReference>
<dbReference type="EMBL" id="BEXA01000001">
    <property type="protein sequence ID" value="GAY71969.1"/>
    <property type="molecule type" value="Genomic_DNA"/>
</dbReference>
<proteinExistence type="predicted"/>